<accession>A0ABU4GP57</accession>
<sequence>MKSKWSTAYRLTAAALITSMISITMAGNSYASPPTVSTDETLYVNLDYYGKETDSSVVKGVTLNGQRTFSDYGTYKDITNMSNYAQPVVDGNTVTWELPEDAKDRFYYECQLNNGEVVLPWDFDISYKLNGIPKEAQDLLHADGLVEIDVHCIPNKNANLYYQNNMLLQVGTIVDMEDVNSVEAPGAQIQSMGTYKAVLFAAVPGEQKIFHIEISSHDFESNGIIMMMVPGTLDQISDIADVKEAKDTFKDSTDELLDGMNEMLDTLHSISDGMKVAKKGLNQLQGARENFDASKDQIISSADASIDGLEAANQKISQLAPDINANKQGLDEVNNKVNTLVETLQDSGEDFYNLSSSLRDLKDSLGDLQNGLEESDADQITSEIADIEQQLDGIQGVLNKLSSTASPSEALSEEDLKNQAESMQALMSDMDEVLNDLEFALGADAVSKMRAQLQQVAETGTSNPNASALLQTAAVLSKILDSMNKILSSVRYTVSGIDVQGGVKDSKAVVSKLASITYDIDTTIGDLVSLNKTKNDNKPAFDLMLNDTAASVEEISSATNQVISLFRSVQNTIKTNRDAVEGGTKDTLNGLIDILEKAADTSATTSKLKGANESIRDSIDEKLDKIADDNNLLEMNLDASMVSFTSDKNPAPSSIQIVLRSEEISEDDVNTNAVDIEPAAVDVGVWQRVKNVFSKIWNSITGIFG</sequence>
<evidence type="ECO:0000313" key="3">
    <source>
        <dbReference type="Proteomes" id="UP001276854"/>
    </source>
</evidence>
<keyword evidence="3" id="KW-1185">Reference proteome</keyword>
<dbReference type="Proteomes" id="UP001276854">
    <property type="component" value="Unassembled WGS sequence"/>
</dbReference>
<dbReference type="EMBL" id="JAWONS010000252">
    <property type="protein sequence ID" value="MDW2799409.1"/>
    <property type="molecule type" value="Genomic_DNA"/>
</dbReference>
<comment type="caution">
    <text evidence="2">The sequence shown here is derived from an EMBL/GenBank/DDBJ whole genome shotgun (WGS) entry which is preliminary data.</text>
</comment>
<evidence type="ECO:0000256" key="1">
    <source>
        <dbReference type="SAM" id="SignalP"/>
    </source>
</evidence>
<evidence type="ECO:0000313" key="2">
    <source>
        <dbReference type="EMBL" id="MDW2799409.1"/>
    </source>
</evidence>
<protein>
    <recommendedName>
        <fullName evidence="4">YhgE/Pip domain-containing protein</fullName>
    </recommendedName>
</protein>
<feature type="signal peptide" evidence="1">
    <location>
        <begin position="1"/>
        <end position="31"/>
    </location>
</feature>
<dbReference type="RefSeq" id="WP_318065601.1">
    <property type="nucleotide sequence ID" value="NZ_JAWONS010000252.1"/>
</dbReference>
<keyword evidence="1" id="KW-0732">Signal</keyword>
<organism evidence="2 3">
    <name type="scientific">Clostridium boliviensis</name>
    <dbReference type="NCBI Taxonomy" id="318465"/>
    <lineage>
        <taxon>Bacteria</taxon>
        <taxon>Bacillati</taxon>
        <taxon>Bacillota</taxon>
        <taxon>Clostridia</taxon>
        <taxon>Eubacteriales</taxon>
        <taxon>Clostridiaceae</taxon>
        <taxon>Clostridium</taxon>
    </lineage>
</organism>
<dbReference type="Gene3D" id="1.10.287.950">
    <property type="entry name" value="Methyl-accepting chemotaxis protein"/>
    <property type="match status" value="1"/>
</dbReference>
<name>A0ABU4GP57_9CLOT</name>
<evidence type="ECO:0008006" key="4">
    <source>
        <dbReference type="Google" id="ProtNLM"/>
    </source>
</evidence>
<proteinExistence type="predicted"/>
<reference evidence="2 3" key="1">
    <citation type="submission" date="2023-10" db="EMBL/GenBank/DDBJ databases">
        <title>A novel Glycoside Hydrolase 43-Like Enzyme from Clostrdium boliviensis is an Endo-xylanase, and a Candidate for Xylooligosaccharides Production from Different Xylan Substrates.</title>
        <authorList>
            <person name="Alvarez M.T."/>
            <person name="Rocabado-Villegas L.R."/>
            <person name="Salas-Veizaga D.M."/>
            <person name="Linares-Pasten J.A."/>
            <person name="Gudmundsdottir E.E."/>
            <person name="Hreggvidsson G.O."/>
            <person name="Adlercreutz P."/>
            <person name="Nordberg Karlsson E."/>
        </authorList>
    </citation>
    <scope>NUCLEOTIDE SEQUENCE [LARGE SCALE GENOMIC DNA]</scope>
    <source>
        <strain evidence="2 3">E-1</strain>
    </source>
</reference>
<dbReference type="SUPFAM" id="SSF58104">
    <property type="entry name" value="Methyl-accepting chemotaxis protein (MCP) signaling domain"/>
    <property type="match status" value="1"/>
</dbReference>
<gene>
    <name evidence="2" type="ORF">RZO55_17690</name>
</gene>
<feature type="chain" id="PRO_5045804409" description="YhgE/Pip domain-containing protein" evidence="1">
    <location>
        <begin position="32"/>
        <end position="705"/>
    </location>
</feature>